<evidence type="ECO:0000313" key="1">
    <source>
        <dbReference type="EMBL" id="KAA6369288.1"/>
    </source>
</evidence>
<evidence type="ECO:0000313" key="2">
    <source>
        <dbReference type="Proteomes" id="UP000324800"/>
    </source>
</evidence>
<gene>
    <name evidence="1" type="ORF">EZS28_035184</name>
</gene>
<organism evidence="1 2">
    <name type="scientific">Streblomastix strix</name>
    <dbReference type="NCBI Taxonomy" id="222440"/>
    <lineage>
        <taxon>Eukaryota</taxon>
        <taxon>Metamonada</taxon>
        <taxon>Preaxostyla</taxon>
        <taxon>Oxymonadida</taxon>
        <taxon>Streblomastigidae</taxon>
        <taxon>Streblomastix</taxon>
    </lineage>
</organism>
<proteinExistence type="predicted"/>
<reference evidence="1 2" key="1">
    <citation type="submission" date="2019-03" db="EMBL/GenBank/DDBJ databases">
        <title>Single cell metagenomics reveals metabolic interactions within the superorganism composed of flagellate Streblomastix strix and complex community of Bacteroidetes bacteria on its surface.</title>
        <authorList>
            <person name="Treitli S.C."/>
            <person name="Kolisko M."/>
            <person name="Husnik F."/>
            <person name="Keeling P."/>
            <person name="Hampl V."/>
        </authorList>
    </citation>
    <scope>NUCLEOTIDE SEQUENCE [LARGE SCALE GENOMIC DNA]</scope>
    <source>
        <strain evidence="1">ST1C</strain>
    </source>
</reference>
<accession>A0A5J4UF65</accession>
<sequence length="22" mass="2455">MVQAEVEGSTNFVSIENVKIFL</sequence>
<dbReference type="AlphaFoldDB" id="A0A5J4UF65"/>
<protein>
    <submittedName>
        <fullName evidence="1">Uncharacterized protein</fullName>
    </submittedName>
</protein>
<dbReference type="Proteomes" id="UP000324800">
    <property type="component" value="Unassembled WGS sequence"/>
</dbReference>
<feature type="non-terminal residue" evidence="1">
    <location>
        <position position="22"/>
    </location>
</feature>
<comment type="caution">
    <text evidence="1">The sequence shown here is derived from an EMBL/GenBank/DDBJ whole genome shotgun (WGS) entry which is preliminary data.</text>
</comment>
<name>A0A5J4UF65_9EUKA</name>
<dbReference type="EMBL" id="SNRW01016517">
    <property type="protein sequence ID" value="KAA6369288.1"/>
    <property type="molecule type" value="Genomic_DNA"/>
</dbReference>